<feature type="repeat" description="TPR" evidence="1">
    <location>
        <begin position="140"/>
        <end position="173"/>
    </location>
</feature>
<dbReference type="OrthoDB" id="2423701at2759"/>
<feature type="compositionally biased region" description="Polar residues" evidence="2">
    <location>
        <begin position="197"/>
        <end position="214"/>
    </location>
</feature>
<keyword evidence="4" id="KW-1185">Reference proteome</keyword>
<feature type="region of interest" description="Disordered" evidence="2">
    <location>
        <begin position="193"/>
        <end position="214"/>
    </location>
</feature>
<name>A0A5N6RQF8_9ROSI</name>
<proteinExistence type="predicted"/>
<feature type="region of interest" description="Disordered" evidence="2">
    <location>
        <begin position="1"/>
        <end position="81"/>
    </location>
</feature>
<dbReference type="InterPro" id="IPR019734">
    <property type="entry name" value="TPR_rpt"/>
</dbReference>
<dbReference type="AlphaFoldDB" id="A0A5N6RQF8"/>
<keyword evidence="1" id="KW-0802">TPR repeat</keyword>
<evidence type="ECO:0000256" key="2">
    <source>
        <dbReference type="SAM" id="MobiDB-lite"/>
    </source>
</evidence>
<feature type="compositionally biased region" description="Low complexity" evidence="2">
    <location>
        <begin position="1"/>
        <end position="10"/>
    </location>
</feature>
<reference evidence="3 4" key="1">
    <citation type="submission" date="2019-06" db="EMBL/GenBank/DDBJ databases">
        <title>A chromosomal-level reference genome of Carpinus fangiana (Coryloideae, Betulaceae).</title>
        <authorList>
            <person name="Yang X."/>
            <person name="Wang Z."/>
            <person name="Zhang L."/>
            <person name="Hao G."/>
            <person name="Liu J."/>
            <person name="Yang Y."/>
        </authorList>
    </citation>
    <scope>NUCLEOTIDE SEQUENCE [LARGE SCALE GENOMIC DNA]</scope>
    <source>
        <strain evidence="3">Cfa_2016G</strain>
        <tissue evidence="3">Leaf</tissue>
    </source>
</reference>
<evidence type="ECO:0000313" key="4">
    <source>
        <dbReference type="Proteomes" id="UP000327013"/>
    </source>
</evidence>
<dbReference type="PANTHER" id="PTHR15544:SF0">
    <property type="entry name" value="TETRATRICOPEPTIDE REPEAT PROTEIN 33"/>
    <property type="match status" value="1"/>
</dbReference>
<dbReference type="Pfam" id="PF13432">
    <property type="entry name" value="TPR_16"/>
    <property type="match status" value="1"/>
</dbReference>
<feature type="repeat" description="TPR" evidence="1">
    <location>
        <begin position="72"/>
        <end position="105"/>
    </location>
</feature>
<accession>A0A5N6RQF8</accession>
<dbReference type="SMART" id="SM00028">
    <property type="entry name" value="TPR"/>
    <property type="match status" value="3"/>
</dbReference>
<dbReference type="Proteomes" id="UP000327013">
    <property type="component" value="Chromosome 7"/>
</dbReference>
<dbReference type="Gene3D" id="1.25.40.10">
    <property type="entry name" value="Tetratricopeptide repeat domain"/>
    <property type="match status" value="1"/>
</dbReference>
<organism evidence="3 4">
    <name type="scientific">Carpinus fangiana</name>
    <dbReference type="NCBI Taxonomy" id="176857"/>
    <lineage>
        <taxon>Eukaryota</taxon>
        <taxon>Viridiplantae</taxon>
        <taxon>Streptophyta</taxon>
        <taxon>Embryophyta</taxon>
        <taxon>Tracheophyta</taxon>
        <taxon>Spermatophyta</taxon>
        <taxon>Magnoliopsida</taxon>
        <taxon>eudicotyledons</taxon>
        <taxon>Gunneridae</taxon>
        <taxon>Pentapetalae</taxon>
        <taxon>rosids</taxon>
        <taxon>fabids</taxon>
        <taxon>Fagales</taxon>
        <taxon>Betulaceae</taxon>
        <taxon>Carpinus</taxon>
    </lineage>
</organism>
<dbReference type="SUPFAM" id="SSF48452">
    <property type="entry name" value="TPR-like"/>
    <property type="match status" value="1"/>
</dbReference>
<protein>
    <submittedName>
        <fullName evidence="3">Uncharacterized protein</fullName>
    </submittedName>
</protein>
<gene>
    <name evidence="3" type="ORF">FH972_018414</name>
</gene>
<dbReference type="InterPro" id="IPR011990">
    <property type="entry name" value="TPR-like_helical_dom_sf"/>
</dbReference>
<dbReference type="InterPro" id="IPR052658">
    <property type="entry name" value="TPR-containing"/>
</dbReference>
<dbReference type="PROSITE" id="PS50005">
    <property type="entry name" value="TPR"/>
    <property type="match status" value="2"/>
</dbReference>
<dbReference type="EMBL" id="CM017327">
    <property type="protein sequence ID" value="KAE8100519.1"/>
    <property type="molecule type" value="Genomic_DNA"/>
</dbReference>
<sequence length="214" mass="23546">MKLAWKSNNKNSKKRSLSAISKFPNLPFENQQDQHEDEANRSSNTQLNKKENGDEGSASLESSDSTDAKQLAQSFQAQGNKLAEDGKYREALGKWEAALTLTPESAVLHEQKAQVLLEIGDSWNALKAATRATELEPSWAEAWITLGRAQLNFGEPDSAIESFDKASAIKPDSGEAQEDKQAALNLVKRRKQLHSEGLSSTQNRYAVGDNTKNS</sequence>
<dbReference type="PANTHER" id="PTHR15544">
    <property type="entry name" value="OSMOSIS RESPONSIVE FACTOR"/>
    <property type="match status" value="1"/>
</dbReference>
<evidence type="ECO:0000313" key="3">
    <source>
        <dbReference type="EMBL" id="KAE8100519.1"/>
    </source>
</evidence>
<evidence type="ECO:0000256" key="1">
    <source>
        <dbReference type="PROSITE-ProRule" id="PRU00339"/>
    </source>
</evidence>